<evidence type="ECO:0000256" key="8">
    <source>
        <dbReference type="SAM" id="MobiDB-lite"/>
    </source>
</evidence>
<feature type="region of interest" description="Disordered" evidence="8">
    <location>
        <begin position="1"/>
        <end position="43"/>
    </location>
</feature>
<evidence type="ECO:0000256" key="6">
    <source>
        <dbReference type="ARBA" id="ARBA00023136"/>
    </source>
</evidence>
<dbReference type="GO" id="GO:0005886">
    <property type="term" value="C:plasma membrane"/>
    <property type="evidence" value="ECO:0007669"/>
    <property type="project" value="UniProtKB-SubCell"/>
</dbReference>
<keyword evidence="10" id="KW-1185">Reference proteome</keyword>
<evidence type="ECO:0000256" key="5">
    <source>
        <dbReference type="ARBA" id="ARBA00022989"/>
    </source>
</evidence>
<dbReference type="InterPro" id="IPR018629">
    <property type="entry name" value="XK-rel"/>
</dbReference>
<feature type="non-terminal residue" evidence="9">
    <location>
        <position position="1"/>
    </location>
</feature>
<evidence type="ECO:0000256" key="3">
    <source>
        <dbReference type="ARBA" id="ARBA00022475"/>
    </source>
</evidence>
<dbReference type="Proteomes" id="UP000759131">
    <property type="component" value="Unassembled WGS sequence"/>
</dbReference>
<feature type="transmembrane region" description="Helical" evidence="7">
    <location>
        <begin position="108"/>
        <end position="127"/>
    </location>
</feature>
<dbReference type="EMBL" id="CAJPIZ010006929">
    <property type="protein sequence ID" value="CAG2109933.1"/>
    <property type="molecule type" value="Genomic_DNA"/>
</dbReference>
<comment type="subcellular location">
    <subcellularLocation>
        <location evidence="1">Cell membrane</location>
        <topology evidence="1">Multi-pass membrane protein</topology>
    </subcellularLocation>
    <subcellularLocation>
        <location evidence="7">Membrane</location>
        <topology evidence="7">Multi-pass membrane protein</topology>
    </subcellularLocation>
</comment>
<dbReference type="PANTHER" id="PTHR16024">
    <property type="entry name" value="XK-RELATED PROTEIN"/>
    <property type="match status" value="1"/>
</dbReference>
<dbReference type="OrthoDB" id="6356248at2759"/>
<evidence type="ECO:0000313" key="9">
    <source>
        <dbReference type="EMBL" id="CAD7629503.1"/>
    </source>
</evidence>
<dbReference type="PANTHER" id="PTHR16024:SF6">
    <property type="entry name" value="XK-RELATED PROTEIN"/>
    <property type="match status" value="1"/>
</dbReference>
<keyword evidence="3" id="KW-1003">Cell membrane</keyword>
<feature type="transmembrane region" description="Helical" evidence="7">
    <location>
        <begin position="455"/>
        <end position="476"/>
    </location>
</feature>
<dbReference type="Pfam" id="PF09815">
    <property type="entry name" value="XK-related"/>
    <property type="match status" value="1"/>
</dbReference>
<evidence type="ECO:0000256" key="7">
    <source>
        <dbReference type="RuleBase" id="RU910716"/>
    </source>
</evidence>
<feature type="compositionally biased region" description="Basic and acidic residues" evidence="8">
    <location>
        <begin position="1"/>
        <end position="10"/>
    </location>
</feature>
<feature type="transmembrane region" description="Helical" evidence="7">
    <location>
        <begin position="425"/>
        <end position="443"/>
    </location>
</feature>
<accession>A0A7R9Q2A6</accession>
<comment type="similarity">
    <text evidence="2 7">Belongs to the XK family.</text>
</comment>
<dbReference type="EMBL" id="OC861504">
    <property type="protein sequence ID" value="CAD7629503.1"/>
    <property type="molecule type" value="Genomic_DNA"/>
</dbReference>
<keyword evidence="6 7" id="KW-0472">Membrane</keyword>
<organism evidence="9">
    <name type="scientific">Medioppia subpectinata</name>
    <dbReference type="NCBI Taxonomy" id="1979941"/>
    <lineage>
        <taxon>Eukaryota</taxon>
        <taxon>Metazoa</taxon>
        <taxon>Ecdysozoa</taxon>
        <taxon>Arthropoda</taxon>
        <taxon>Chelicerata</taxon>
        <taxon>Arachnida</taxon>
        <taxon>Acari</taxon>
        <taxon>Acariformes</taxon>
        <taxon>Sarcoptiformes</taxon>
        <taxon>Oribatida</taxon>
        <taxon>Brachypylina</taxon>
        <taxon>Oppioidea</taxon>
        <taxon>Oppiidae</taxon>
        <taxon>Medioppia</taxon>
    </lineage>
</organism>
<reference evidence="9" key="1">
    <citation type="submission" date="2020-11" db="EMBL/GenBank/DDBJ databases">
        <authorList>
            <person name="Tran Van P."/>
        </authorList>
    </citation>
    <scope>NUCLEOTIDE SEQUENCE</scope>
</reference>
<dbReference type="InterPro" id="IPR050895">
    <property type="entry name" value="XK-related_scramblase"/>
</dbReference>
<protein>
    <recommendedName>
        <fullName evidence="7">XK-related protein</fullName>
    </recommendedName>
</protein>
<evidence type="ECO:0000256" key="4">
    <source>
        <dbReference type="ARBA" id="ARBA00022692"/>
    </source>
</evidence>
<feature type="transmembrane region" description="Helical" evidence="7">
    <location>
        <begin position="267"/>
        <end position="292"/>
    </location>
</feature>
<keyword evidence="4 7" id="KW-0812">Transmembrane</keyword>
<feature type="compositionally biased region" description="Polar residues" evidence="8">
    <location>
        <begin position="11"/>
        <end position="25"/>
    </location>
</feature>
<gene>
    <name evidence="9" type="ORF">OSB1V03_LOCUS9919</name>
</gene>
<name>A0A7R9Q2A6_9ACAR</name>
<sequence>MNAMPDRNRQSPDTNSMNETTSSDGSTDRIDNTLPAIPPPLSAGHIQQNNELTIVGPNPVPSTSTAGSEVTWRGTGADSVFNPTPSESLGLDVQCPPFTYTDMVFTKLTILFCVCDSIGDVVLAGYHLFKGNYWYSGLTVAFVLLPTLVMAKILSNIPLVMTIFTGRFLNHEGNRSWGYNTVHPTTWQRYTRNLLTVYRYMDILRQGQLVREQSGSSPRDCNEVVDKKREMARLRVIDTFMESAPQLVLQLYIVAKTSKQFLNYSGVFTFLIWIFKGILMLVAFLTLSLSLFTYDRTLRDLIGLATSDIQQRYDSFILQGFLVKLIWRLFTIAARVLALALFASVFSIHLVVFLIVHYIIMFAWVNYATKDMKYPTMLYTFNGVPCPTVPPFGQREYACLAYVLTFCYHNPVDKRFIPMLGGQRFYYHTMMFVGNYILMHFWYTHCPDTQWYKEYAWYTHYVCFFLGVAIMCRCAVWSPVTSTGRIWPQTGRTIWPTVSTPMKSDMSLKTGDKISMINNILGIKAIILLRESCKFLSRPIPVQDWDGTGKYLTYAYRNGKGQEWIASGQDGTGMEYKGFRLYGAYERGQTDLALDIHRN</sequence>
<evidence type="ECO:0000256" key="2">
    <source>
        <dbReference type="ARBA" id="ARBA00008789"/>
    </source>
</evidence>
<feature type="transmembrane region" description="Helical" evidence="7">
    <location>
        <begin position="336"/>
        <end position="365"/>
    </location>
</feature>
<feature type="transmembrane region" description="Helical" evidence="7">
    <location>
        <begin position="133"/>
        <end position="154"/>
    </location>
</feature>
<dbReference type="AlphaFoldDB" id="A0A7R9Q2A6"/>
<keyword evidence="5 7" id="KW-1133">Transmembrane helix</keyword>
<feature type="transmembrane region" description="Helical" evidence="7">
    <location>
        <begin position="236"/>
        <end position="255"/>
    </location>
</feature>
<evidence type="ECO:0000256" key="1">
    <source>
        <dbReference type="ARBA" id="ARBA00004651"/>
    </source>
</evidence>
<evidence type="ECO:0000313" key="10">
    <source>
        <dbReference type="Proteomes" id="UP000759131"/>
    </source>
</evidence>
<proteinExistence type="inferred from homology"/>